<sequence>MMCVPRVIVSFFPPSVIFIQ</sequence>
<evidence type="ECO:0000313" key="1">
    <source>
        <dbReference type="EMBL" id="JAH86201.1"/>
    </source>
</evidence>
<dbReference type="EMBL" id="GBXM01022376">
    <property type="protein sequence ID" value="JAH86201.1"/>
    <property type="molecule type" value="Transcribed_RNA"/>
</dbReference>
<accession>A0A0E9W794</accession>
<reference evidence="1" key="1">
    <citation type="submission" date="2014-11" db="EMBL/GenBank/DDBJ databases">
        <authorList>
            <person name="Amaro Gonzalez C."/>
        </authorList>
    </citation>
    <scope>NUCLEOTIDE SEQUENCE</scope>
</reference>
<dbReference type="AlphaFoldDB" id="A0A0E9W794"/>
<name>A0A0E9W794_ANGAN</name>
<proteinExistence type="predicted"/>
<reference evidence="1" key="2">
    <citation type="journal article" date="2015" name="Fish Shellfish Immunol.">
        <title>Early steps in the European eel (Anguilla anguilla)-Vibrio vulnificus interaction in the gills: Role of the RtxA13 toxin.</title>
        <authorList>
            <person name="Callol A."/>
            <person name="Pajuelo D."/>
            <person name="Ebbesson L."/>
            <person name="Teles M."/>
            <person name="MacKenzie S."/>
            <person name="Amaro C."/>
        </authorList>
    </citation>
    <scope>NUCLEOTIDE SEQUENCE</scope>
</reference>
<organism evidence="1">
    <name type="scientific">Anguilla anguilla</name>
    <name type="common">European freshwater eel</name>
    <name type="synonym">Muraena anguilla</name>
    <dbReference type="NCBI Taxonomy" id="7936"/>
    <lineage>
        <taxon>Eukaryota</taxon>
        <taxon>Metazoa</taxon>
        <taxon>Chordata</taxon>
        <taxon>Craniata</taxon>
        <taxon>Vertebrata</taxon>
        <taxon>Euteleostomi</taxon>
        <taxon>Actinopterygii</taxon>
        <taxon>Neopterygii</taxon>
        <taxon>Teleostei</taxon>
        <taxon>Anguilliformes</taxon>
        <taxon>Anguillidae</taxon>
        <taxon>Anguilla</taxon>
    </lineage>
</organism>
<protein>
    <submittedName>
        <fullName evidence="1">Uncharacterized protein</fullName>
    </submittedName>
</protein>